<evidence type="ECO:0000313" key="1">
    <source>
        <dbReference type="EMBL" id="KAK7965902.1"/>
    </source>
</evidence>
<reference evidence="1 2" key="1">
    <citation type="submission" date="2023-01" db="EMBL/GenBank/DDBJ databases">
        <title>Analysis of 21 Apiospora genomes using comparative genomics revels a genus with tremendous synthesis potential of carbohydrate active enzymes and secondary metabolites.</title>
        <authorList>
            <person name="Sorensen T."/>
        </authorList>
    </citation>
    <scope>NUCLEOTIDE SEQUENCE [LARGE SCALE GENOMIC DNA]</scope>
    <source>
        <strain evidence="1 2">CBS 24483</strain>
    </source>
</reference>
<name>A0ABR1QT97_9PEZI</name>
<sequence>MYRSSKSPRSEATVDLGVQPQVPEDLADHPVVVVEPQVVLDLVLVVAGQQLLERQLAPEAQVGLVLAQLALVVPGRLVLHNELGELLGRHGARGGWVAAGAG</sequence>
<evidence type="ECO:0000313" key="2">
    <source>
        <dbReference type="Proteomes" id="UP001391051"/>
    </source>
</evidence>
<keyword evidence="2" id="KW-1185">Reference proteome</keyword>
<dbReference type="Proteomes" id="UP001391051">
    <property type="component" value="Unassembled WGS sequence"/>
</dbReference>
<proteinExistence type="predicted"/>
<organism evidence="1 2">
    <name type="scientific">Apiospora aurea</name>
    <dbReference type="NCBI Taxonomy" id="335848"/>
    <lineage>
        <taxon>Eukaryota</taxon>
        <taxon>Fungi</taxon>
        <taxon>Dikarya</taxon>
        <taxon>Ascomycota</taxon>
        <taxon>Pezizomycotina</taxon>
        <taxon>Sordariomycetes</taxon>
        <taxon>Xylariomycetidae</taxon>
        <taxon>Amphisphaeriales</taxon>
        <taxon>Apiosporaceae</taxon>
        <taxon>Apiospora</taxon>
    </lineage>
</organism>
<dbReference type="RefSeq" id="XP_066705294.1">
    <property type="nucleotide sequence ID" value="XM_066836401.1"/>
</dbReference>
<dbReference type="GeneID" id="92069463"/>
<gene>
    <name evidence="1" type="ORF">PG986_000179</name>
</gene>
<comment type="caution">
    <text evidence="1">The sequence shown here is derived from an EMBL/GenBank/DDBJ whole genome shotgun (WGS) entry which is preliminary data.</text>
</comment>
<accession>A0ABR1QT97</accession>
<protein>
    <submittedName>
        <fullName evidence="1">Uncharacterized protein</fullName>
    </submittedName>
</protein>
<dbReference type="EMBL" id="JAQQWE010000001">
    <property type="protein sequence ID" value="KAK7965902.1"/>
    <property type="molecule type" value="Genomic_DNA"/>
</dbReference>